<feature type="zinc finger region" description="C3H1-type" evidence="4">
    <location>
        <begin position="67"/>
        <end position="94"/>
    </location>
</feature>
<name>A0A6P5WEN2_9EIME</name>
<keyword evidence="3 4" id="KW-0862">Zinc</keyword>
<evidence type="ECO:0000256" key="5">
    <source>
        <dbReference type="SAM" id="MobiDB-lite"/>
    </source>
</evidence>
<feature type="region of interest" description="Disordered" evidence="5">
    <location>
        <begin position="164"/>
        <end position="211"/>
    </location>
</feature>
<dbReference type="OrthoDB" id="410307at2759"/>
<dbReference type="SMART" id="SM00356">
    <property type="entry name" value="ZnF_C3H1"/>
    <property type="match status" value="3"/>
</dbReference>
<feature type="zinc finger region" description="C3H1-type" evidence="4">
    <location>
        <begin position="1"/>
        <end position="24"/>
    </location>
</feature>
<keyword evidence="2 4" id="KW-0863">Zinc-finger</keyword>
<feature type="domain" description="C3H1-type" evidence="6">
    <location>
        <begin position="67"/>
        <end position="94"/>
    </location>
</feature>
<dbReference type="PROSITE" id="PS50103">
    <property type="entry name" value="ZF_C3H1"/>
    <property type="match status" value="2"/>
</dbReference>
<dbReference type="InterPro" id="IPR000571">
    <property type="entry name" value="Znf_CCCH"/>
</dbReference>
<dbReference type="Gene3D" id="4.10.1000.10">
    <property type="entry name" value="Zinc finger, CCCH-type"/>
    <property type="match status" value="2"/>
</dbReference>
<gene>
    <name evidence="8" type="primary">LOC34617686</name>
</gene>
<evidence type="ECO:0000256" key="3">
    <source>
        <dbReference type="ARBA" id="ARBA00022833"/>
    </source>
</evidence>
<organism evidence="7 8">
    <name type="scientific">Cyclospora cayetanensis</name>
    <dbReference type="NCBI Taxonomy" id="88456"/>
    <lineage>
        <taxon>Eukaryota</taxon>
        <taxon>Sar</taxon>
        <taxon>Alveolata</taxon>
        <taxon>Apicomplexa</taxon>
        <taxon>Conoidasida</taxon>
        <taxon>Coccidia</taxon>
        <taxon>Eucoccidiorida</taxon>
        <taxon>Eimeriorina</taxon>
        <taxon>Eimeriidae</taxon>
        <taxon>Cyclospora</taxon>
    </lineage>
</organism>
<dbReference type="SUPFAM" id="SSF90229">
    <property type="entry name" value="CCCH zinc finger"/>
    <property type="match status" value="2"/>
</dbReference>
<dbReference type="GeneID" id="34617686"/>
<feature type="compositionally biased region" description="Basic and acidic residues" evidence="5">
    <location>
        <begin position="403"/>
        <end position="415"/>
    </location>
</feature>
<evidence type="ECO:0000313" key="8">
    <source>
        <dbReference type="RefSeq" id="XP_022592567.2"/>
    </source>
</evidence>
<evidence type="ECO:0000256" key="2">
    <source>
        <dbReference type="ARBA" id="ARBA00022771"/>
    </source>
</evidence>
<accession>A0A6P5WEN2</accession>
<dbReference type="InterPro" id="IPR036855">
    <property type="entry name" value="Znf_CCCH_sf"/>
</dbReference>
<feature type="compositionally biased region" description="Low complexity" evidence="5">
    <location>
        <begin position="297"/>
        <end position="310"/>
    </location>
</feature>
<dbReference type="GO" id="GO:0008270">
    <property type="term" value="F:zinc ion binding"/>
    <property type="evidence" value="ECO:0007669"/>
    <property type="project" value="UniProtKB-KW"/>
</dbReference>
<feature type="region of interest" description="Disordered" evidence="5">
    <location>
        <begin position="259"/>
        <end position="317"/>
    </location>
</feature>
<feature type="domain" description="C3H1-type" evidence="6">
    <location>
        <begin position="1"/>
        <end position="24"/>
    </location>
</feature>
<dbReference type="RefSeq" id="XP_022592567.2">
    <property type="nucleotide sequence ID" value="XM_022731046.2"/>
</dbReference>
<evidence type="ECO:0000259" key="6">
    <source>
        <dbReference type="PROSITE" id="PS50103"/>
    </source>
</evidence>
<evidence type="ECO:0000256" key="4">
    <source>
        <dbReference type="PROSITE-ProRule" id="PRU00723"/>
    </source>
</evidence>
<reference evidence="8" key="1">
    <citation type="submission" date="2025-08" db="UniProtKB">
        <authorList>
            <consortium name="RefSeq"/>
        </authorList>
    </citation>
    <scope>IDENTIFICATION</scope>
</reference>
<feature type="compositionally biased region" description="Polar residues" evidence="5">
    <location>
        <begin position="267"/>
        <end position="278"/>
    </location>
</feature>
<dbReference type="AlphaFoldDB" id="A0A6P5WEN2"/>
<sequence length="559" mass="61231">MCPYVQRGFVCSRGSRCLFAHSREDLRPLPDLRQTRMCPQKKQNGECTDPTCPYAHAVEELKHTLPLYKTNLCHGWKKGRCSAGDGCRHAHGIEELRQHRNYRRRHRGPGEDVHGSVVDPLAVSPETAKVSAAPLARSRRLSFSPAWCSAPFPLQRQKAPVEYPQPLATPGAEPQGEGSQGHAQSFAAASAAAAQARDPPGGLRGSRRRLVPPNLHRPFLQQHLQHSQHSDASSYTLHPLDATCLLRLFFTQREVATPTMSPLGRASGSTSESRSISKVNARLACSQQPRETGGGQVSSSLLSYHQQSHLQHQRPSRELHYPLEEYGLHETEMFSGNSEGVEYCGRPFLSAAPPSHFLLPTSDQPCMQDTMKHSSERSVAQLPDGLREMQNWALIPPEFLGENPDRCFQHHEQKPPHQQLMPQDPTPQQQAGASTTAKRKPARSPQFSDAANAYAQRTAVAPGNQKSQTRSYSETNDNNSSGSHLKGTLPSEAFTELADVPHPKQQHAECQTPESLVVAGIKVGILIKSASACCTLATAANASKAPLSSLNGGGEKHWQ</sequence>
<evidence type="ECO:0000256" key="1">
    <source>
        <dbReference type="ARBA" id="ARBA00022723"/>
    </source>
</evidence>
<keyword evidence="7" id="KW-1185">Reference proteome</keyword>
<keyword evidence="1 4" id="KW-0479">Metal-binding</keyword>
<evidence type="ECO:0000313" key="7">
    <source>
        <dbReference type="Proteomes" id="UP000515125"/>
    </source>
</evidence>
<feature type="region of interest" description="Disordered" evidence="5">
    <location>
        <begin position="403"/>
        <end position="488"/>
    </location>
</feature>
<feature type="compositionally biased region" description="Polar residues" evidence="5">
    <location>
        <begin position="426"/>
        <end position="436"/>
    </location>
</feature>
<dbReference type="Proteomes" id="UP000515125">
    <property type="component" value="Unplaced"/>
</dbReference>
<feature type="compositionally biased region" description="Polar residues" evidence="5">
    <location>
        <begin position="464"/>
        <end position="483"/>
    </location>
</feature>
<proteinExistence type="predicted"/>
<protein>
    <submittedName>
        <fullName evidence="8">Uncharacterized protein LOC34617686</fullName>
    </submittedName>
</protein>
<feature type="compositionally biased region" description="Low complexity" evidence="5">
    <location>
        <begin position="183"/>
        <end position="201"/>
    </location>
</feature>